<dbReference type="RefSeq" id="WP_154533156.1">
    <property type="nucleotide sequence ID" value="NZ_VUNG01000003.1"/>
</dbReference>
<evidence type="ECO:0000313" key="2">
    <source>
        <dbReference type="Proteomes" id="UP000438914"/>
    </source>
</evidence>
<sequence length="115" mass="12931">MMQELIDTLNDKQASLVILHEGKIHSFGGHGVRHLYNLMNEKPELFLEAKLAVKAVGRSAAKMMVEGGITEVWAEYISQQAYDLLHDAGVVVKYDHKVDHATFLDIWRKLGEEAA</sequence>
<dbReference type="InterPro" id="IPR037081">
    <property type="entry name" value="Hyp_TM1506"/>
</dbReference>
<evidence type="ECO:0000313" key="1">
    <source>
        <dbReference type="EMBL" id="MST83580.1"/>
    </source>
</evidence>
<dbReference type="SUPFAM" id="SSF53927">
    <property type="entry name" value="Cytidine deaminase-like"/>
    <property type="match status" value="1"/>
</dbReference>
<dbReference type="GO" id="GO:0003824">
    <property type="term" value="F:catalytic activity"/>
    <property type="evidence" value="ECO:0007669"/>
    <property type="project" value="InterPro"/>
</dbReference>
<dbReference type="InterPro" id="IPR016193">
    <property type="entry name" value="Cytidine_deaminase-like"/>
</dbReference>
<dbReference type="AlphaFoldDB" id="A0A7K0KDS4"/>
<dbReference type="InterPro" id="IPR015067">
    <property type="entry name" value="DUF1893_TM1506-like"/>
</dbReference>
<name>A0A7K0KDS4_9BACT</name>
<keyword evidence="2" id="KW-1185">Reference proteome</keyword>
<accession>A0A7K0KDS4</accession>
<comment type="caution">
    <text evidence="1">The sequence shown here is derived from an EMBL/GenBank/DDBJ whole genome shotgun (WGS) entry which is preliminary data.</text>
</comment>
<reference evidence="1 2" key="1">
    <citation type="submission" date="2019-08" db="EMBL/GenBank/DDBJ databases">
        <title>In-depth cultivation of the pig gut microbiome towards novel bacterial diversity and tailored functional studies.</title>
        <authorList>
            <person name="Wylensek D."/>
            <person name="Hitch T.C.A."/>
            <person name="Clavel T."/>
        </authorList>
    </citation>
    <scope>NUCLEOTIDE SEQUENCE [LARGE SCALE GENOMIC DNA]</scope>
    <source>
        <strain evidence="1 2">LKV-178-WT-2A</strain>
    </source>
</reference>
<dbReference type="Pfam" id="PF08973">
    <property type="entry name" value="TM1506"/>
    <property type="match status" value="1"/>
</dbReference>
<protein>
    <submittedName>
        <fullName evidence="1">DUF1893 domain-containing protein</fullName>
    </submittedName>
</protein>
<dbReference type="Gene3D" id="3.40.140.30">
    <property type="entry name" value="Hypothetical protein TM1506"/>
    <property type="match status" value="1"/>
</dbReference>
<dbReference type="Proteomes" id="UP000438914">
    <property type="component" value="Unassembled WGS sequence"/>
</dbReference>
<dbReference type="EMBL" id="VUNG01000003">
    <property type="protein sequence ID" value="MST83580.1"/>
    <property type="molecule type" value="Genomic_DNA"/>
</dbReference>
<proteinExistence type="predicted"/>
<organism evidence="1 2">
    <name type="scientific">Hallella mizrahii</name>
    <dbReference type="NCBI Taxonomy" id="2606637"/>
    <lineage>
        <taxon>Bacteria</taxon>
        <taxon>Pseudomonadati</taxon>
        <taxon>Bacteroidota</taxon>
        <taxon>Bacteroidia</taxon>
        <taxon>Bacteroidales</taxon>
        <taxon>Prevotellaceae</taxon>
        <taxon>Hallella</taxon>
    </lineage>
</organism>
<gene>
    <name evidence="1" type="ORF">FYJ73_02590</name>
</gene>